<comment type="caution">
    <text evidence="1">The sequence shown here is derived from an EMBL/GenBank/DDBJ whole genome shotgun (WGS) entry which is preliminary data.</text>
</comment>
<accession>A0ABU9TIQ1</accession>
<gene>
    <name evidence="1" type="ORF">WNY57_14245</name>
</gene>
<protein>
    <submittedName>
        <fullName evidence="1">Uncharacterized protein</fullName>
    </submittedName>
</protein>
<keyword evidence="2" id="KW-1185">Reference proteome</keyword>
<evidence type="ECO:0000313" key="1">
    <source>
        <dbReference type="EMBL" id="MEM5533594.1"/>
    </source>
</evidence>
<organism evidence="1 2">
    <name type="scientific">Pseudoalteromonas arctica</name>
    <dbReference type="NCBI Taxonomy" id="394751"/>
    <lineage>
        <taxon>Bacteria</taxon>
        <taxon>Pseudomonadati</taxon>
        <taxon>Pseudomonadota</taxon>
        <taxon>Gammaproteobacteria</taxon>
        <taxon>Alteromonadales</taxon>
        <taxon>Pseudoalteromonadaceae</taxon>
        <taxon>Pseudoalteromonas</taxon>
    </lineage>
</organism>
<dbReference type="Proteomes" id="UP001457661">
    <property type="component" value="Unassembled WGS sequence"/>
</dbReference>
<sequence length="221" mass="24948">MEFDEIILGDRTIAGFKSDFEIDVIQILKHLNTCETAFKNFILTNENPKFKWVQEYVFLSLETSVTSLRLLAEGHINAAGNTMRISYESLCMSILLSSPVRLKVGRGKQQKEIDFYSGYLNKDAFTKAHLSIDLVVRNASVLGVTSGKGWLKQAKDFYNGYSHASEMVFSSLILKSGKSIIGGGYNEEKREIISAHLKQIHKLAKQLPELIKEISLRNQLK</sequence>
<dbReference type="EMBL" id="JBBMQX010000011">
    <property type="protein sequence ID" value="MEM5533594.1"/>
    <property type="molecule type" value="Genomic_DNA"/>
</dbReference>
<reference evidence="1 2" key="1">
    <citation type="submission" date="2024-03" db="EMBL/GenBank/DDBJ databases">
        <title>Community enrichment and isolation of bacterial strains for fucoidan degradation.</title>
        <authorList>
            <person name="Sichert A."/>
        </authorList>
    </citation>
    <scope>NUCLEOTIDE SEQUENCE [LARGE SCALE GENOMIC DNA]</scope>
    <source>
        <strain evidence="1 2">AS26</strain>
    </source>
</reference>
<evidence type="ECO:0000313" key="2">
    <source>
        <dbReference type="Proteomes" id="UP001457661"/>
    </source>
</evidence>
<dbReference type="RefSeq" id="WP_166379189.1">
    <property type="nucleotide sequence ID" value="NZ_JBBMQX010000011.1"/>
</dbReference>
<name>A0ABU9TIQ1_9GAMM</name>
<proteinExistence type="predicted"/>